<gene>
    <name evidence="2" type="ORF">BV898_12235</name>
</gene>
<dbReference type="EMBL" id="MTYJ01000122">
    <property type="protein sequence ID" value="OQV13487.1"/>
    <property type="molecule type" value="Genomic_DNA"/>
</dbReference>
<evidence type="ECO:0000313" key="3">
    <source>
        <dbReference type="Proteomes" id="UP000192578"/>
    </source>
</evidence>
<name>A0A1W0WE86_HYPEX</name>
<keyword evidence="1" id="KW-1133">Transmembrane helix</keyword>
<sequence>MRRQIQDVRYHLENLKNFHGNAEAEKEAERWLEDAFGRANLASLISYLHERCTTHEVTGCLVNDVANSCNNDWKRFVAFEAWIALTVTETLGLFIEAPSKLSSRRQDYYKIFPDTNLRQKMNEIVHSFESPRLTLKSDFLRGGCMAKRYGKCGNWGAENCCPLSCKVYDFLRQSKQQNISSDDTLANKLAKDIRTSFPQFEWGVVVTEVANDSKEMSYIDLQNRHLVYARDLFKGRPAQVDSCVHNKPYGIFRIASNRKRATLFWTEKQNIIEGAFRKQDVRAAELNNVRKNVRQYLLETNAPENETSFQQHMEGRDDMPRGLLFVLSESSPNAVQKNLVEFPVNFPFGRIKRMEVLFWCVDAEVPVPLNAVSTDSSGVTALWVRKLMDDFGYVIATFKDSGPNIENSTFVIILLVALAAYAVVAGFLM</sequence>
<feature type="transmembrane region" description="Helical" evidence="1">
    <location>
        <begin position="409"/>
        <end position="428"/>
    </location>
</feature>
<accession>A0A1W0WE86</accession>
<evidence type="ECO:0000313" key="2">
    <source>
        <dbReference type="EMBL" id="OQV13487.1"/>
    </source>
</evidence>
<reference evidence="3" key="1">
    <citation type="submission" date="2017-01" db="EMBL/GenBank/DDBJ databases">
        <title>Comparative genomics of anhydrobiosis in the tardigrade Hypsibius dujardini.</title>
        <authorList>
            <person name="Yoshida Y."/>
            <person name="Koutsovoulos G."/>
            <person name="Laetsch D."/>
            <person name="Stevens L."/>
            <person name="Kumar S."/>
            <person name="Horikawa D."/>
            <person name="Ishino K."/>
            <person name="Komine S."/>
            <person name="Tomita M."/>
            <person name="Blaxter M."/>
            <person name="Arakawa K."/>
        </authorList>
    </citation>
    <scope>NUCLEOTIDE SEQUENCE [LARGE SCALE GENOMIC DNA]</scope>
    <source>
        <strain evidence="3">Z151</strain>
    </source>
</reference>
<keyword evidence="1" id="KW-0812">Transmembrane</keyword>
<protein>
    <submittedName>
        <fullName evidence="2">Uncharacterized protein</fullName>
    </submittedName>
</protein>
<dbReference type="AlphaFoldDB" id="A0A1W0WE86"/>
<evidence type="ECO:0000256" key="1">
    <source>
        <dbReference type="SAM" id="Phobius"/>
    </source>
</evidence>
<dbReference type="Proteomes" id="UP000192578">
    <property type="component" value="Unassembled WGS sequence"/>
</dbReference>
<comment type="caution">
    <text evidence="2">The sequence shown here is derived from an EMBL/GenBank/DDBJ whole genome shotgun (WGS) entry which is preliminary data.</text>
</comment>
<keyword evidence="1" id="KW-0472">Membrane</keyword>
<proteinExistence type="predicted"/>
<keyword evidence="3" id="KW-1185">Reference proteome</keyword>
<organism evidence="2 3">
    <name type="scientific">Hypsibius exemplaris</name>
    <name type="common">Freshwater tardigrade</name>
    <dbReference type="NCBI Taxonomy" id="2072580"/>
    <lineage>
        <taxon>Eukaryota</taxon>
        <taxon>Metazoa</taxon>
        <taxon>Ecdysozoa</taxon>
        <taxon>Tardigrada</taxon>
        <taxon>Eutardigrada</taxon>
        <taxon>Parachela</taxon>
        <taxon>Hypsibioidea</taxon>
        <taxon>Hypsibiidae</taxon>
        <taxon>Hypsibius</taxon>
    </lineage>
</organism>